<keyword evidence="2" id="KW-1185">Reference proteome</keyword>
<organism evidence="1 2">
    <name type="scientific">Stylosanthes scabra</name>
    <dbReference type="NCBI Taxonomy" id="79078"/>
    <lineage>
        <taxon>Eukaryota</taxon>
        <taxon>Viridiplantae</taxon>
        <taxon>Streptophyta</taxon>
        <taxon>Embryophyta</taxon>
        <taxon>Tracheophyta</taxon>
        <taxon>Spermatophyta</taxon>
        <taxon>Magnoliopsida</taxon>
        <taxon>eudicotyledons</taxon>
        <taxon>Gunneridae</taxon>
        <taxon>Pentapetalae</taxon>
        <taxon>rosids</taxon>
        <taxon>fabids</taxon>
        <taxon>Fabales</taxon>
        <taxon>Fabaceae</taxon>
        <taxon>Papilionoideae</taxon>
        <taxon>50 kb inversion clade</taxon>
        <taxon>dalbergioids sensu lato</taxon>
        <taxon>Dalbergieae</taxon>
        <taxon>Pterocarpus clade</taxon>
        <taxon>Stylosanthes</taxon>
    </lineage>
</organism>
<name>A0ABU6WXL6_9FABA</name>
<evidence type="ECO:0000313" key="2">
    <source>
        <dbReference type="Proteomes" id="UP001341840"/>
    </source>
</evidence>
<feature type="non-terminal residue" evidence="1">
    <location>
        <position position="1"/>
    </location>
</feature>
<accession>A0ABU6WXL6</accession>
<protein>
    <submittedName>
        <fullName evidence="1">Uncharacterized protein</fullName>
    </submittedName>
</protein>
<evidence type="ECO:0000313" key="1">
    <source>
        <dbReference type="EMBL" id="MED6190650.1"/>
    </source>
</evidence>
<proteinExistence type="predicted"/>
<dbReference type="Proteomes" id="UP001341840">
    <property type="component" value="Unassembled WGS sequence"/>
</dbReference>
<reference evidence="1 2" key="1">
    <citation type="journal article" date="2023" name="Plants (Basel)">
        <title>Bridging the Gap: Combining Genomics and Transcriptomics Approaches to Understand Stylosanthes scabra, an Orphan Legume from the Brazilian Caatinga.</title>
        <authorList>
            <person name="Ferreira-Neto J.R.C."/>
            <person name="da Silva M.D."/>
            <person name="Binneck E."/>
            <person name="de Melo N.F."/>
            <person name="da Silva R.H."/>
            <person name="de Melo A.L.T.M."/>
            <person name="Pandolfi V."/>
            <person name="Bustamante F.O."/>
            <person name="Brasileiro-Vidal A.C."/>
            <person name="Benko-Iseppon A.M."/>
        </authorList>
    </citation>
    <scope>NUCLEOTIDE SEQUENCE [LARGE SCALE GENOMIC DNA]</scope>
    <source>
        <tissue evidence="1">Leaves</tissue>
    </source>
</reference>
<dbReference type="EMBL" id="JASCZI010186014">
    <property type="protein sequence ID" value="MED6190650.1"/>
    <property type="molecule type" value="Genomic_DNA"/>
</dbReference>
<sequence>VFSVVFPGCFGAHMKCQLWIIIYRREAPDVSFQMRVELYRLKLCSSSYCHFSPERSCWKTHKSIHGLRAVDPRICMDFHAYAWIVKDRGPQSRIGVTPRLDSGRLGLLIHAYAWKLLLQLSQGCSRLKSIVNHIHLYTESKPRT</sequence>
<gene>
    <name evidence="1" type="ORF">PIB30_107863</name>
</gene>
<comment type="caution">
    <text evidence="1">The sequence shown here is derived from an EMBL/GenBank/DDBJ whole genome shotgun (WGS) entry which is preliminary data.</text>
</comment>